<proteinExistence type="predicted"/>
<evidence type="ECO:0000313" key="4">
    <source>
        <dbReference type="Proteomes" id="UP001515683"/>
    </source>
</evidence>
<dbReference type="SUPFAM" id="SSF51366">
    <property type="entry name" value="Ribulose-phoshate binding barrel"/>
    <property type="match status" value="1"/>
</dbReference>
<protein>
    <submittedName>
        <fullName evidence="3">Ribulose-phosphate 3-epimerase</fullName>
    </submittedName>
</protein>
<dbReference type="EMBL" id="VWXF01000004">
    <property type="protein sequence ID" value="NIF22298.1"/>
    <property type="molecule type" value="Genomic_DNA"/>
</dbReference>
<reference evidence="3 4" key="1">
    <citation type="journal article" date="2019" name="bioRxiv">
        <title>Bacteria contribute to plant secondary compound degradation in a generalist herbivore system.</title>
        <authorList>
            <person name="Francoeur C.B."/>
            <person name="Khadempour L."/>
            <person name="Moreira-Soto R.D."/>
            <person name="Gotting K."/>
            <person name="Book A.J."/>
            <person name="Pinto-Tomas A.A."/>
            <person name="Keefover-Ring K."/>
            <person name="Currie C.R."/>
        </authorList>
    </citation>
    <scope>NUCLEOTIDE SEQUENCE [LARGE SCALE GENOMIC DNA]</scope>
    <source>
        <strain evidence="3">Acro-835</strain>
    </source>
</reference>
<dbReference type="Pfam" id="PF00834">
    <property type="entry name" value="Ribul_P_3_epim"/>
    <property type="match status" value="1"/>
</dbReference>
<dbReference type="PANTHER" id="PTHR11749">
    <property type="entry name" value="RIBULOSE-5-PHOSPHATE-3-EPIMERASE"/>
    <property type="match status" value="1"/>
</dbReference>
<keyword evidence="1" id="KW-0479">Metal-binding</keyword>
<name>A0ABX0RAA5_9GAMM</name>
<organism evidence="3 4">
    <name type="scientific">Candidatus Pantoea multigeneris</name>
    <dbReference type="NCBI Taxonomy" id="2608357"/>
    <lineage>
        <taxon>Bacteria</taxon>
        <taxon>Pseudomonadati</taxon>
        <taxon>Pseudomonadota</taxon>
        <taxon>Gammaproteobacteria</taxon>
        <taxon>Enterobacterales</taxon>
        <taxon>Erwiniaceae</taxon>
        <taxon>Pantoea</taxon>
    </lineage>
</organism>
<dbReference type="InterPro" id="IPR000056">
    <property type="entry name" value="Ribul_P_3_epim-like"/>
</dbReference>
<evidence type="ECO:0000256" key="2">
    <source>
        <dbReference type="ARBA" id="ARBA00023235"/>
    </source>
</evidence>
<evidence type="ECO:0000256" key="1">
    <source>
        <dbReference type="ARBA" id="ARBA00022723"/>
    </source>
</evidence>
<sequence>MPHAKVRFDMKTLPAERLMAELSLWSADLTRLADEITRVDEYADIYHIDVSDGHFSPAFLFFPDVVAQIRQLTHKPLHVHLMVDDRILLEQIDQFAEAGADIISVHAENQRLDQALTRIEEYGCVPGLVLQLPTPVSAAETWLPRVGILTLLGTLMGVKGQDLSEQACGRLHEARQLIGRCGAEHRILLAADGAIRSHTVPALRESGADTVVMGSLAFNASDYRETMLWSRALR</sequence>
<dbReference type="InterPro" id="IPR011060">
    <property type="entry name" value="RibuloseP-bd_barrel"/>
</dbReference>
<dbReference type="Proteomes" id="UP001515683">
    <property type="component" value="Unassembled WGS sequence"/>
</dbReference>
<gene>
    <name evidence="3" type="ORF">F3J40_11890</name>
</gene>
<dbReference type="Gene3D" id="3.20.20.70">
    <property type="entry name" value="Aldolase class I"/>
    <property type="match status" value="1"/>
</dbReference>
<dbReference type="RefSeq" id="WP_167014856.1">
    <property type="nucleotide sequence ID" value="NZ_VWXF01000004.1"/>
</dbReference>
<dbReference type="CDD" id="cd00429">
    <property type="entry name" value="RPE"/>
    <property type="match status" value="1"/>
</dbReference>
<keyword evidence="2" id="KW-0413">Isomerase</keyword>
<keyword evidence="4" id="KW-1185">Reference proteome</keyword>
<dbReference type="InterPro" id="IPR013785">
    <property type="entry name" value="Aldolase_TIM"/>
</dbReference>
<comment type="caution">
    <text evidence="3">The sequence shown here is derived from an EMBL/GenBank/DDBJ whole genome shotgun (WGS) entry which is preliminary data.</text>
</comment>
<evidence type="ECO:0000313" key="3">
    <source>
        <dbReference type="EMBL" id="NIF22298.1"/>
    </source>
</evidence>
<accession>A0ABX0RAA5</accession>